<dbReference type="Pfam" id="PF06748">
    <property type="entry name" value="DUF1217"/>
    <property type="match status" value="1"/>
</dbReference>
<dbReference type="InterPro" id="IPR010626">
    <property type="entry name" value="DUF1217"/>
</dbReference>
<dbReference type="Proteomes" id="UP001062443">
    <property type="component" value="Unassembled WGS sequence"/>
</dbReference>
<dbReference type="Gene3D" id="1.10.3700.10">
    <property type="entry name" value="AGR C 984p-like"/>
    <property type="match status" value="1"/>
</dbReference>
<protein>
    <recommendedName>
        <fullName evidence="3">DUF1217 domain-containing protein</fullName>
    </recommendedName>
</protein>
<proteinExistence type="predicted"/>
<evidence type="ECO:0000313" key="2">
    <source>
        <dbReference type="Proteomes" id="UP001062443"/>
    </source>
</evidence>
<organism evidence="1 2">
    <name type="scientific">Neokomagataea tanensis NBRC 106556</name>
    <dbReference type="NCBI Taxonomy" id="1223519"/>
    <lineage>
        <taxon>Bacteria</taxon>
        <taxon>Pseudomonadati</taxon>
        <taxon>Pseudomonadota</taxon>
        <taxon>Alphaproteobacteria</taxon>
        <taxon>Acetobacterales</taxon>
        <taxon>Acetobacteraceae</taxon>
        <taxon>Neokomagataea</taxon>
    </lineage>
</organism>
<dbReference type="InterPro" id="IPR023157">
    <property type="entry name" value="AGR-C-984p-like_sf"/>
</dbReference>
<sequence>MSVSWPMMAAVPQYVSIVKDEQKSVQQWTKTSPQTQQTLQTFQKTASQITTPDQLLKNYRALSVVLGAYGMSSSMGQTALLRQLMTQDPTATTSLAARGGNAAWKAFAKDFSDWSSPPFASSTVLSKISQNYLTNSYENTVQTQTPGLGNALYFTRMVTNDTKLVNLMADPKLLKVAVTVAGFDPMQFGALDFPEQQRLLGSKLDLKQLATPQGVQKFAQRYLALLQIHPEKTSTPASMLTLYGASGGQNGILSLFGVDDGSSSTSSLYSASLYSALL</sequence>
<dbReference type="SUPFAM" id="SSF158837">
    <property type="entry name" value="AGR C 984p-like"/>
    <property type="match status" value="1"/>
</dbReference>
<gene>
    <name evidence="1" type="ORF">AA106556_1643</name>
</gene>
<comment type="caution">
    <text evidence="1">The sequence shown here is derived from an EMBL/GenBank/DDBJ whole genome shotgun (WGS) entry which is preliminary data.</text>
</comment>
<dbReference type="EMBL" id="BAQB01000022">
    <property type="protein sequence ID" value="GBR47980.1"/>
    <property type="molecule type" value="Genomic_DNA"/>
</dbReference>
<name>A0ABQ0QKE3_9PROT</name>
<dbReference type="RefSeq" id="WP_068170781.1">
    <property type="nucleotide sequence ID" value="NZ_BAQB01000022.1"/>
</dbReference>
<evidence type="ECO:0008006" key="3">
    <source>
        <dbReference type="Google" id="ProtNLM"/>
    </source>
</evidence>
<evidence type="ECO:0000313" key="1">
    <source>
        <dbReference type="EMBL" id="GBR47980.1"/>
    </source>
</evidence>
<keyword evidence="2" id="KW-1185">Reference proteome</keyword>
<accession>A0ABQ0QKE3</accession>
<reference evidence="1" key="1">
    <citation type="submission" date="2013-04" db="EMBL/GenBank/DDBJ databases">
        <title>The genome sequencing project of 58 acetic acid bacteria.</title>
        <authorList>
            <person name="Okamoto-Kainuma A."/>
            <person name="Ishikawa M."/>
            <person name="Umino S."/>
            <person name="Koizumi Y."/>
            <person name="Shiwa Y."/>
            <person name="Yoshikawa H."/>
            <person name="Matsutani M."/>
            <person name="Matsushita K."/>
        </authorList>
    </citation>
    <scope>NUCLEOTIDE SEQUENCE</scope>
    <source>
        <strain evidence="1">NBRC 106556</strain>
    </source>
</reference>